<feature type="compositionally biased region" description="Basic and acidic residues" evidence="2">
    <location>
        <begin position="725"/>
        <end position="734"/>
    </location>
</feature>
<feature type="compositionally biased region" description="Basic and acidic residues" evidence="2">
    <location>
        <begin position="232"/>
        <end position="250"/>
    </location>
</feature>
<feature type="region of interest" description="Disordered" evidence="2">
    <location>
        <begin position="499"/>
        <end position="554"/>
    </location>
</feature>
<feature type="region of interest" description="Disordered" evidence="2">
    <location>
        <begin position="117"/>
        <end position="136"/>
    </location>
</feature>
<feature type="region of interest" description="Disordered" evidence="2">
    <location>
        <begin position="725"/>
        <end position="826"/>
    </location>
</feature>
<dbReference type="EMBL" id="JAQQWP010000002">
    <property type="protein sequence ID" value="KAK8129784.1"/>
    <property type="molecule type" value="Genomic_DNA"/>
</dbReference>
<evidence type="ECO:0000256" key="2">
    <source>
        <dbReference type="SAM" id="MobiDB-lite"/>
    </source>
</evidence>
<sequence length="1075" mass="117587">MSLLCCCRDRKLPPSNPRASTPEAALPARPNPVKLSGAPFSGSSTKAKVVATNPPEAPSRIRTPMKHPVVDLSILEVEDSDDGNDDGDDGGLGSAKHSSSSTLEVLKAKFIRRLSQVSENSNGSRRTRTPCSEGELARRAELKRLRQKRIKEELKEEQEAEEKAKTRADRAISDQLDTELSGGGPRDAIECNLAESEGPKPNYTLPRDPPKHPKTENAVKLARRRRSISDVGSHDRLSSTGDKSLREYRSLPDMPQSPRLQPVYLPSIYSSNSIVSWRLSNSDGNFIGSLKQSMNSTSRVSIREPIKEKECESIAVTPKSLGRKLVSSTDSNVEQEKALAPGTNEQNINDDNVLASSIRGTASASFDMGNNDSVHTTNGRSSPLDIWLQTQGLELPRCSTSDLGASMTCPIDDIKSDAPSSNIYHGQSSGIPLLQPKTSHIRGLFIGFDTPESGSTTQEAASGVGSSLVASDKRQNREITRDSSEEDLGIYLRKSFSSHYTAQSSNPRSPRPPPATMTPNSVMYRGIYITHPTPEVPGSSGRTSNNDGSDASSYKTAPIESAKLVPATEVNIASLRRPTDETMSSMLSGTESFKQREAELLSVAKRFAGVDAGRYEGNHNVSKFREEFDMPKKTKPAILKRLHIPKMTKSSRRKRNKPVPPHQDRHRNCVAAALDASQTAAAGPNASLVPSNAANQAPRNRTHGIPESATNVWQRAVKLEADRRELLGKDKDTSHSSSKPEFSHEERPLSTPVFPLRSSTPPKSWARWPSHTRPARNGPAQQNDSIRPQDFAVAQSHTGETRCSTDQDSAAPTEPKERSDSLSGKVTKAIRKSIARIMPNGDYNLSPALSFAAGSAQNGKPGGHLEYPELELLPMAGGYKELEALESQIEHIKNLSETRSPPVTSPNRSPRLTLSQRLAEEVHRFQHGDRARSPDINDHLKTLPPPRLSTPVRMQLTPRVVSEVTTHYETPRSHMSYEDCVPKHMLDDDGSSKSDNSGNVKRSLSNVEHKNLGQVKYETWSGRTKAGHVLRKSTHEFGVELEKLLERERDKALDVGAKRDGAKSPGGSNHVTTNP</sequence>
<dbReference type="AlphaFoldDB" id="A0AAW0R7L3"/>
<feature type="region of interest" description="Disordered" evidence="2">
    <location>
        <begin position="1052"/>
        <end position="1075"/>
    </location>
</feature>
<dbReference type="Proteomes" id="UP001392437">
    <property type="component" value="Unassembled WGS sequence"/>
</dbReference>
<feature type="region of interest" description="Disordered" evidence="2">
    <location>
        <begin position="681"/>
        <end position="711"/>
    </location>
</feature>
<evidence type="ECO:0000313" key="3">
    <source>
        <dbReference type="EMBL" id="KAK8129784.1"/>
    </source>
</evidence>
<feature type="compositionally biased region" description="Polar residues" evidence="2">
    <location>
        <begin position="688"/>
        <end position="699"/>
    </location>
</feature>
<feature type="region of interest" description="Disordered" evidence="2">
    <location>
        <begin position="177"/>
        <end position="255"/>
    </location>
</feature>
<keyword evidence="4" id="KW-1185">Reference proteome</keyword>
<keyword evidence="1" id="KW-0175">Coiled coil</keyword>
<feature type="compositionally biased region" description="Basic and acidic residues" evidence="2">
    <location>
        <begin position="1052"/>
        <end position="1062"/>
    </location>
</feature>
<organism evidence="3 4">
    <name type="scientific">Apiospora kogelbergensis</name>
    <dbReference type="NCBI Taxonomy" id="1337665"/>
    <lineage>
        <taxon>Eukaryota</taxon>
        <taxon>Fungi</taxon>
        <taxon>Dikarya</taxon>
        <taxon>Ascomycota</taxon>
        <taxon>Pezizomycotina</taxon>
        <taxon>Sordariomycetes</taxon>
        <taxon>Xylariomycetidae</taxon>
        <taxon>Amphisphaeriales</taxon>
        <taxon>Apiosporaceae</taxon>
        <taxon>Apiospora</taxon>
    </lineage>
</organism>
<feature type="coiled-coil region" evidence="1">
    <location>
        <begin position="137"/>
        <end position="174"/>
    </location>
</feature>
<evidence type="ECO:0000313" key="4">
    <source>
        <dbReference type="Proteomes" id="UP001392437"/>
    </source>
</evidence>
<feature type="region of interest" description="Disordered" evidence="2">
    <location>
        <begin position="647"/>
        <end position="666"/>
    </location>
</feature>
<name>A0AAW0R7L3_9PEZI</name>
<feature type="compositionally biased region" description="Polar residues" evidence="2">
    <location>
        <begin position="540"/>
        <end position="554"/>
    </location>
</feature>
<evidence type="ECO:0000256" key="1">
    <source>
        <dbReference type="SAM" id="Coils"/>
    </source>
</evidence>
<proteinExistence type="predicted"/>
<feature type="compositionally biased region" description="Polar residues" evidence="2">
    <location>
        <begin position="1066"/>
        <end position="1075"/>
    </location>
</feature>
<feature type="compositionally biased region" description="Basic residues" evidence="2">
    <location>
        <begin position="647"/>
        <end position="657"/>
    </location>
</feature>
<comment type="caution">
    <text evidence="3">The sequence shown here is derived from an EMBL/GenBank/DDBJ whole genome shotgun (WGS) entry which is preliminary data.</text>
</comment>
<feature type="region of interest" description="Disordered" evidence="2">
    <location>
        <begin position="926"/>
        <end position="950"/>
    </location>
</feature>
<feature type="compositionally biased region" description="Low complexity" evidence="2">
    <location>
        <begin position="460"/>
        <end position="470"/>
    </location>
</feature>
<feature type="region of interest" description="Disordered" evidence="2">
    <location>
        <begin position="1"/>
        <end position="101"/>
    </location>
</feature>
<protein>
    <submittedName>
        <fullName evidence="3">Uncharacterized protein</fullName>
    </submittedName>
</protein>
<feature type="compositionally biased region" description="Basic and acidic residues" evidence="2">
    <location>
        <begin position="926"/>
        <end position="941"/>
    </location>
</feature>
<accession>A0AAW0R7L3</accession>
<gene>
    <name evidence="3" type="ORF">PG999_002164</name>
</gene>
<feature type="region of interest" description="Disordered" evidence="2">
    <location>
        <begin position="450"/>
        <end position="486"/>
    </location>
</feature>
<reference evidence="3 4" key="1">
    <citation type="submission" date="2023-01" db="EMBL/GenBank/DDBJ databases">
        <title>Analysis of 21 Apiospora genomes using comparative genomics revels a genus with tremendous synthesis potential of carbohydrate active enzymes and secondary metabolites.</title>
        <authorList>
            <person name="Sorensen T."/>
        </authorList>
    </citation>
    <scope>NUCLEOTIDE SEQUENCE [LARGE SCALE GENOMIC DNA]</scope>
    <source>
        <strain evidence="3 4">CBS 117206</strain>
    </source>
</reference>
<feature type="region of interest" description="Disordered" evidence="2">
    <location>
        <begin position="979"/>
        <end position="1007"/>
    </location>
</feature>
<feature type="compositionally biased region" description="Basic and acidic residues" evidence="2">
    <location>
        <begin position="979"/>
        <end position="992"/>
    </location>
</feature>
<feature type="compositionally biased region" description="Acidic residues" evidence="2">
    <location>
        <begin position="76"/>
        <end position="89"/>
    </location>
</feature>
<feature type="compositionally biased region" description="Basic and acidic residues" evidence="2">
    <location>
        <begin position="208"/>
        <end position="217"/>
    </location>
</feature>
<feature type="compositionally biased region" description="Basic and acidic residues" evidence="2">
    <location>
        <begin position="471"/>
        <end position="483"/>
    </location>
</feature>